<keyword evidence="21" id="KW-1185">Reference proteome</keyword>
<evidence type="ECO:0000313" key="21">
    <source>
        <dbReference type="Proteomes" id="UP000639775"/>
    </source>
</evidence>
<dbReference type="NCBIfam" id="TIGR00317">
    <property type="entry name" value="cobS"/>
    <property type="match status" value="1"/>
</dbReference>
<keyword evidence="10 19" id="KW-0812">Transmembrane</keyword>
<dbReference type="EMBL" id="JAAORB010000008">
    <property type="protein sequence ID" value="NHQ74152.1"/>
    <property type="molecule type" value="Genomic_DNA"/>
</dbReference>
<dbReference type="GO" id="GO:0009236">
    <property type="term" value="P:cobalamin biosynthetic process"/>
    <property type="evidence" value="ECO:0007669"/>
    <property type="project" value="UniProtKB-UniRule"/>
</dbReference>
<dbReference type="GO" id="GO:0051073">
    <property type="term" value="F:adenosylcobinamide-GDP ribazoletransferase activity"/>
    <property type="evidence" value="ECO:0007669"/>
    <property type="project" value="UniProtKB-UniRule"/>
</dbReference>
<evidence type="ECO:0000256" key="17">
    <source>
        <dbReference type="ARBA" id="ARBA00048623"/>
    </source>
</evidence>
<proteinExistence type="inferred from homology"/>
<feature type="transmembrane region" description="Helical" evidence="19">
    <location>
        <begin position="142"/>
        <end position="165"/>
    </location>
</feature>
<feature type="transmembrane region" description="Helical" evidence="19">
    <location>
        <begin position="36"/>
        <end position="57"/>
    </location>
</feature>
<keyword evidence="12 19" id="KW-1133">Transmembrane helix</keyword>
<name>A0A967BA29_9RHOB</name>
<evidence type="ECO:0000256" key="18">
    <source>
        <dbReference type="ARBA" id="ARBA00049504"/>
    </source>
</evidence>
<evidence type="ECO:0000256" key="9">
    <source>
        <dbReference type="ARBA" id="ARBA00022679"/>
    </source>
</evidence>
<evidence type="ECO:0000256" key="19">
    <source>
        <dbReference type="HAMAP-Rule" id="MF_00719"/>
    </source>
</evidence>
<dbReference type="PANTHER" id="PTHR34148:SF1">
    <property type="entry name" value="ADENOSYLCOBINAMIDE-GDP RIBAZOLETRANSFERASE"/>
    <property type="match status" value="1"/>
</dbReference>
<dbReference type="Pfam" id="PF02654">
    <property type="entry name" value="CobS"/>
    <property type="match status" value="1"/>
</dbReference>
<keyword evidence="9 19" id="KW-0808">Transferase</keyword>
<dbReference type="GO" id="GO:0008818">
    <property type="term" value="F:cobalamin 5'-phosphate synthase activity"/>
    <property type="evidence" value="ECO:0007669"/>
    <property type="project" value="UniProtKB-UniRule"/>
</dbReference>
<evidence type="ECO:0000256" key="6">
    <source>
        <dbReference type="ARBA" id="ARBA00015850"/>
    </source>
</evidence>
<sequence>MKNDQPLVCARDFPLALALLTRLPVHVSGFDRTAQAAWAFPLVGLVIGGVAGFTGLMANSLGLPSPINALISLFVLVFLTGAMHEDGIADSADGLWGGWDAARRLEIMKDSHIGSYGVLALLFSFAARWAALWLLFDLGQGFGFAAILSGAVASRAMMPALMAALPNARASGLSHRTGRPSATTAAVGLCIAFLVSVLLLGWVGLWAVICSGLAAIAIAFLASKKIGGQTGDILGAAQQLSEIAVLFSLLMLH</sequence>
<comment type="cofactor">
    <cofactor evidence="1 19">
        <name>Mg(2+)</name>
        <dbReference type="ChEBI" id="CHEBI:18420"/>
    </cofactor>
</comment>
<reference evidence="20" key="1">
    <citation type="submission" date="2020-03" db="EMBL/GenBank/DDBJ databases">
        <title>Roseovarius gahaiensis sp. nov., isolated from Gahai Saline Lake, China.</title>
        <authorList>
            <person name="Sun X."/>
        </authorList>
    </citation>
    <scope>NUCLEOTIDE SEQUENCE</scope>
    <source>
        <strain evidence="20">GH877</strain>
    </source>
</reference>
<evidence type="ECO:0000256" key="12">
    <source>
        <dbReference type="ARBA" id="ARBA00022989"/>
    </source>
</evidence>
<dbReference type="AlphaFoldDB" id="A0A967BA29"/>
<dbReference type="RefSeq" id="WP_167194772.1">
    <property type="nucleotide sequence ID" value="NZ_JAAORB010000008.1"/>
</dbReference>
<keyword evidence="13 19" id="KW-0472">Membrane</keyword>
<feature type="transmembrane region" description="Helical" evidence="19">
    <location>
        <begin position="113"/>
        <end position="136"/>
    </location>
</feature>
<keyword evidence="8 19" id="KW-0169">Cobalamin biosynthesis</keyword>
<evidence type="ECO:0000256" key="14">
    <source>
        <dbReference type="ARBA" id="ARBA00025228"/>
    </source>
</evidence>
<gene>
    <name evidence="19 20" type="primary">cobS</name>
    <name evidence="20" type="ORF">HAT86_06685</name>
</gene>
<evidence type="ECO:0000256" key="1">
    <source>
        <dbReference type="ARBA" id="ARBA00001946"/>
    </source>
</evidence>
<organism evidence="20 21">
    <name type="scientific">Roseovarius gahaiensis</name>
    <dbReference type="NCBI Taxonomy" id="2716691"/>
    <lineage>
        <taxon>Bacteria</taxon>
        <taxon>Pseudomonadati</taxon>
        <taxon>Pseudomonadota</taxon>
        <taxon>Alphaproteobacteria</taxon>
        <taxon>Rhodobacterales</taxon>
        <taxon>Roseobacteraceae</taxon>
        <taxon>Roseovarius</taxon>
    </lineage>
</organism>
<comment type="similarity">
    <text evidence="4 19">Belongs to the CobS family.</text>
</comment>
<evidence type="ECO:0000256" key="3">
    <source>
        <dbReference type="ARBA" id="ARBA00004663"/>
    </source>
</evidence>
<evidence type="ECO:0000256" key="7">
    <source>
        <dbReference type="ARBA" id="ARBA00022475"/>
    </source>
</evidence>
<accession>A0A967BA29</accession>
<comment type="catalytic activity">
    <reaction evidence="18 19">
        <text>alpha-ribazole 5'-phosphate + adenosylcob(III)inamide-GDP = adenosylcob(III)alamin 5'-phosphate + GMP + H(+)</text>
        <dbReference type="Rhea" id="RHEA:23560"/>
        <dbReference type="ChEBI" id="CHEBI:15378"/>
        <dbReference type="ChEBI" id="CHEBI:57918"/>
        <dbReference type="ChEBI" id="CHEBI:58115"/>
        <dbReference type="ChEBI" id="CHEBI:60487"/>
        <dbReference type="ChEBI" id="CHEBI:60493"/>
        <dbReference type="EC" id="2.7.8.26"/>
    </reaction>
</comment>
<evidence type="ECO:0000256" key="16">
    <source>
        <dbReference type="ARBA" id="ARBA00032853"/>
    </source>
</evidence>
<evidence type="ECO:0000256" key="2">
    <source>
        <dbReference type="ARBA" id="ARBA00004651"/>
    </source>
</evidence>
<evidence type="ECO:0000256" key="11">
    <source>
        <dbReference type="ARBA" id="ARBA00022842"/>
    </source>
</evidence>
<evidence type="ECO:0000256" key="8">
    <source>
        <dbReference type="ARBA" id="ARBA00022573"/>
    </source>
</evidence>
<comment type="caution">
    <text evidence="20">The sequence shown here is derived from an EMBL/GenBank/DDBJ whole genome shotgun (WGS) entry which is preliminary data.</text>
</comment>
<comment type="pathway">
    <text evidence="3 19">Cofactor biosynthesis; adenosylcobalamin biosynthesis; adenosylcobalamin from cob(II)yrinate a,c-diamide: step 7/7.</text>
</comment>
<protein>
    <recommendedName>
        <fullName evidence="6 19">Adenosylcobinamide-GDP ribazoletransferase</fullName>
        <ecNumber evidence="5 19">2.7.8.26</ecNumber>
    </recommendedName>
    <alternativeName>
        <fullName evidence="16 19">Cobalamin synthase</fullName>
    </alternativeName>
    <alternativeName>
        <fullName evidence="15 19">Cobalamin-5'-phosphate synthase</fullName>
    </alternativeName>
</protein>
<keyword evidence="11 19" id="KW-0460">Magnesium</keyword>
<evidence type="ECO:0000256" key="4">
    <source>
        <dbReference type="ARBA" id="ARBA00010561"/>
    </source>
</evidence>
<dbReference type="InterPro" id="IPR003805">
    <property type="entry name" value="CobS"/>
</dbReference>
<comment type="catalytic activity">
    <reaction evidence="17 19">
        <text>alpha-ribazole + adenosylcob(III)inamide-GDP = adenosylcob(III)alamin + GMP + H(+)</text>
        <dbReference type="Rhea" id="RHEA:16049"/>
        <dbReference type="ChEBI" id="CHEBI:10329"/>
        <dbReference type="ChEBI" id="CHEBI:15378"/>
        <dbReference type="ChEBI" id="CHEBI:18408"/>
        <dbReference type="ChEBI" id="CHEBI:58115"/>
        <dbReference type="ChEBI" id="CHEBI:60487"/>
        <dbReference type="EC" id="2.7.8.26"/>
    </reaction>
</comment>
<dbReference type="PANTHER" id="PTHR34148">
    <property type="entry name" value="ADENOSYLCOBINAMIDE-GDP RIBAZOLETRANSFERASE"/>
    <property type="match status" value="1"/>
</dbReference>
<evidence type="ECO:0000256" key="15">
    <source>
        <dbReference type="ARBA" id="ARBA00032605"/>
    </source>
</evidence>
<comment type="function">
    <text evidence="14 19">Joins adenosylcobinamide-GDP and alpha-ribazole to generate adenosylcobalamin (Ado-cobalamin). Also synthesizes adenosylcobalamin 5'-phosphate from adenosylcobinamide-GDP and alpha-ribazole 5'-phosphate.</text>
</comment>
<evidence type="ECO:0000313" key="20">
    <source>
        <dbReference type="EMBL" id="NHQ74152.1"/>
    </source>
</evidence>
<dbReference type="GO" id="GO:0005886">
    <property type="term" value="C:plasma membrane"/>
    <property type="evidence" value="ECO:0007669"/>
    <property type="project" value="UniProtKB-SubCell"/>
</dbReference>
<evidence type="ECO:0000256" key="13">
    <source>
        <dbReference type="ARBA" id="ARBA00023136"/>
    </source>
</evidence>
<feature type="transmembrane region" description="Helical" evidence="19">
    <location>
        <begin position="63"/>
        <end position="82"/>
    </location>
</feature>
<comment type="subcellular location">
    <subcellularLocation>
        <location evidence="2 19">Cell membrane</location>
        <topology evidence="2 19">Multi-pass membrane protein</topology>
    </subcellularLocation>
</comment>
<evidence type="ECO:0000256" key="5">
    <source>
        <dbReference type="ARBA" id="ARBA00013200"/>
    </source>
</evidence>
<feature type="transmembrane region" description="Helical" evidence="19">
    <location>
        <begin position="177"/>
        <end position="197"/>
    </location>
</feature>
<dbReference type="EC" id="2.7.8.26" evidence="5 19"/>
<dbReference type="Proteomes" id="UP000639775">
    <property type="component" value="Unassembled WGS sequence"/>
</dbReference>
<keyword evidence="7 19" id="KW-1003">Cell membrane</keyword>
<evidence type="ECO:0000256" key="10">
    <source>
        <dbReference type="ARBA" id="ARBA00022692"/>
    </source>
</evidence>
<dbReference type="HAMAP" id="MF_00719">
    <property type="entry name" value="CobS"/>
    <property type="match status" value="1"/>
</dbReference>